<sequence length="182" mass="20976">MFKKVLVSLFVIGFIFVSIVMYNHNQEPSREDVFKSTKKWSRPATKVLFLERIDDSWLTIIRMGHGVAIARLEENSLGLWRVKQLLSSVHYPPAADDEEITWGASGDGQGNTYYFGQIINPKIKRLTVENKRKIYDDVHLFNVNGDHFFFKEVNEEMELPINIEAYSESGEVIYSSVSPVKK</sequence>
<name>A0A419SGT8_9BACL</name>
<dbReference type="RefSeq" id="WP_120190483.1">
    <property type="nucleotide sequence ID" value="NZ_MCHY01000009.1"/>
</dbReference>
<dbReference type="EMBL" id="MCHY01000009">
    <property type="protein sequence ID" value="RKD22993.1"/>
    <property type="molecule type" value="Genomic_DNA"/>
</dbReference>
<keyword evidence="1" id="KW-1133">Transmembrane helix</keyword>
<comment type="caution">
    <text evidence="2">The sequence shown here is derived from an EMBL/GenBank/DDBJ whole genome shotgun (WGS) entry which is preliminary data.</text>
</comment>
<protein>
    <submittedName>
        <fullName evidence="2">Uncharacterized protein</fullName>
    </submittedName>
</protein>
<proteinExistence type="predicted"/>
<reference evidence="2 3" key="1">
    <citation type="submission" date="2016-08" db="EMBL/GenBank/DDBJ databases">
        <title>Novel Firmicute Genomes.</title>
        <authorList>
            <person name="Poppleton D.I."/>
            <person name="Gribaldo S."/>
        </authorList>
    </citation>
    <scope>NUCLEOTIDE SEQUENCE [LARGE SCALE GENOMIC DNA]</scope>
    <source>
        <strain evidence="2 3">RAOx-1</strain>
    </source>
</reference>
<dbReference type="OrthoDB" id="1902411at2"/>
<dbReference type="AlphaFoldDB" id="A0A419SGT8"/>
<dbReference type="Proteomes" id="UP000284219">
    <property type="component" value="Unassembled WGS sequence"/>
</dbReference>
<keyword evidence="1" id="KW-0812">Transmembrane</keyword>
<gene>
    <name evidence="2" type="ORF">BEP19_12235</name>
</gene>
<evidence type="ECO:0000313" key="3">
    <source>
        <dbReference type="Proteomes" id="UP000284219"/>
    </source>
</evidence>
<feature type="transmembrane region" description="Helical" evidence="1">
    <location>
        <begin position="5"/>
        <end position="22"/>
    </location>
</feature>
<evidence type="ECO:0000313" key="2">
    <source>
        <dbReference type="EMBL" id="RKD22993.1"/>
    </source>
</evidence>
<keyword evidence="1" id="KW-0472">Membrane</keyword>
<keyword evidence="3" id="KW-1185">Reference proteome</keyword>
<accession>A0A419SGT8</accession>
<evidence type="ECO:0000256" key="1">
    <source>
        <dbReference type="SAM" id="Phobius"/>
    </source>
</evidence>
<organism evidence="2 3">
    <name type="scientific">Ammoniphilus oxalaticus</name>
    <dbReference type="NCBI Taxonomy" id="66863"/>
    <lineage>
        <taxon>Bacteria</taxon>
        <taxon>Bacillati</taxon>
        <taxon>Bacillota</taxon>
        <taxon>Bacilli</taxon>
        <taxon>Bacillales</taxon>
        <taxon>Paenibacillaceae</taxon>
        <taxon>Aneurinibacillus group</taxon>
        <taxon>Ammoniphilus</taxon>
    </lineage>
</organism>